<dbReference type="Gene3D" id="3.30.70.20">
    <property type="match status" value="1"/>
</dbReference>
<dbReference type="InterPro" id="IPR013783">
    <property type="entry name" value="Ig-like_fold"/>
</dbReference>
<feature type="transmembrane region" description="Helical" evidence="7">
    <location>
        <begin position="85"/>
        <end position="111"/>
    </location>
</feature>
<dbReference type="Gene3D" id="2.60.40.10">
    <property type="entry name" value="Immunoglobulins"/>
    <property type="match status" value="1"/>
</dbReference>
<dbReference type="SUPFAM" id="SSF54862">
    <property type="entry name" value="4Fe-4S ferredoxins"/>
    <property type="match status" value="2"/>
</dbReference>
<evidence type="ECO:0000313" key="9">
    <source>
        <dbReference type="EMBL" id="MBC6995744.1"/>
    </source>
</evidence>
<keyword evidence="10" id="KW-1185">Reference proteome</keyword>
<keyword evidence="1" id="KW-0813">Transport</keyword>
<dbReference type="PROSITE" id="PS00198">
    <property type="entry name" value="4FE4S_FER_1"/>
    <property type="match status" value="1"/>
</dbReference>
<dbReference type="Pfam" id="PF11614">
    <property type="entry name" value="FixG_C"/>
    <property type="match status" value="1"/>
</dbReference>
<feature type="transmembrane region" description="Helical" evidence="7">
    <location>
        <begin position="397"/>
        <end position="417"/>
    </location>
</feature>
<keyword evidence="7" id="KW-1133">Transmembrane helix</keyword>
<dbReference type="GO" id="GO:0005886">
    <property type="term" value="C:plasma membrane"/>
    <property type="evidence" value="ECO:0007669"/>
    <property type="project" value="TreeGrafter"/>
</dbReference>
<keyword evidence="2" id="KW-0004">4Fe-4S</keyword>
<dbReference type="EMBL" id="JACSIT010000141">
    <property type="protein sequence ID" value="MBC6995744.1"/>
    <property type="molecule type" value="Genomic_DNA"/>
</dbReference>
<reference evidence="9" key="1">
    <citation type="submission" date="2020-08" db="EMBL/GenBank/DDBJ databases">
        <title>Lewinella bacteria from marine environments.</title>
        <authorList>
            <person name="Zhong Y."/>
        </authorList>
    </citation>
    <scope>NUCLEOTIDE SEQUENCE</scope>
    <source>
        <strain evidence="9">KCTC 42187</strain>
    </source>
</reference>
<dbReference type="GO" id="GO:0046872">
    <property type="term" value="F:metal ion binding"/>
    <property type="evidence" value="ECO:0007669"/>
    <property type="project" value="UniProtKB-KW"/>
</dbReference>
<gene>
    <name evidence="9" type="ORF">H9S92_16380</name>
</gene>
<dbReference type="RefSeq" id="WP_187467767.1">
    <property type="nucleotide sequence ID" value="NZ_JACSIT010000141.1"/>
</dbReference>
<dbReference type="InterPro" id="IPR032879">
    <property type="entry name" value="FixG_C"/>
</dbReference>
<feature type="transmembrane region" description="Helical" evidence="7">
    <location>
        <begin position="41"/>
        <end position="65"/>
    </location>
</feature>
<dbReference type="PROSITE" id="PS51379">
    <property type="entry name" value="4FE4S_FER_2"/>
    <property type="match status" value="1"/>
</dbReference>
<evidence type="ECO:0000256" key="4">
    <source>
        <dbReference type="ARBA" id="ARBA00022982"/>
    </source>
</evidence>
<evidence type="ECO:0000256" key="3">
    <source>
        <dbReference type="ARBA" id="ARBA00022723"/>
    </source>
</evidence>
<feature type="transmembrane region" description="Helical" evidence="7">
    <location>
        <begin position="161"/>
        <end position="179"/>
    </location>
</feature>
<evidence type="ECO:0000313" key="10">
    <source>
        <dbReference type="Proteomes" id="UP000650081"/>
    </source>
</evidence>
<keyword evidence="7" id="KW-0472">Membrane</keyword>
<protein>
    <submittedName>
        <fullName evidence="9">4Fe-4S binding protein</fullName>
    </submittedName>
</protein>
<feature type="domain" description="4Fe-4S ferredoxin-type" evidence="8">
    <location>
        <begin position="320"/>
        <end position="348"/>
    </location>
</feature>
<dbReference type="Proteomes" id="UP000650081">
    <property type="component" value="Unassembled WGS sequence"/>
</dbReference>
<keyword evidence="6" id="KW-0411">Iron-sulfur</keyword>
<evidence type="ECO:0000256" key="7">
    <source>
        <dbReference type="SAM" id="Phobius"/>
    </source>
</evidence>
<name>A0A923PLR1_9BACT</name>
<evidence type="ECO:0000259" key="8">
    <source>
        <dbReference type="PROSITE" id="PS51379"/>
    </source>
</evidence>
<dbReference type="PANTHER" id="PTHR30176">
    <property type="entry name" value="FERREDOXIN-TYPE PROTEIN NAPH"/>
    <property type="match status" value="1"/>
</dbReference>
<dbReference type="InterPro" id="IPR017896">
    <property type="entry name" value="4Fe4S_Fe-S-bd"/>
</dbReference>
<evidence type="ECO:0000256" key="6">
    <source>
        <dbReference type="ARBA" id="ARBA00023014"/>
    </source>
</evidence>
<accession>A0A923PLR1</accession>
<keyword evidence="5" id="KW-0408">Iron</keyword>
<proteinExistence type="predicted"/>
<dbReference type="Pfam" id="PF12801">
    <property type="entry name" value="Fer4_5"/>
    <property type="match status" value="1"/>
</dbReference>
<dbReference type="GO" id="GO:0051539">
    <property type="term" value="F:4 iron, 4 sulfur cluster binding"/>
    <property type="evidence" value="ECO:0007669"/>
    <property type="project" value="UniProtKB-KW"/>
</dbReference>
<keyword evidence="3" id="KW-0479">Metal-binding</keyword>
<evidence type="ECO:0000256" key="2">
    <source>
        <dbReference type="ARBA" id="ARBA00022485"/>
    </source>
</evidence>
<dbReference type="InterPro" id="IPR017900">
    <property type="entry name" value="4Fe4S_Fe_S_CS"/>
</dbReference>
<evidence type="ECO:0000256" key="5">
    <source>
        <dbReference type="ARBA" id="ARBA00023004"/>
    </source>
</evidence>
<dbReference type="InterPro" id="IPR051684">
    <property type="entry name" value="Electron_Trans/Redox"/>
</dbReference>
<dbReference type="PANTHER" id="PTHR30176:SF3">
    <property type="entry name" value="FERREDOXIN-TYPE PROTEIN NAPH"/>
    <property type="match status" value="1"/>
</dbReference>
<keyword evidence="7" id="KW-0812">Transmembrane</keyword>
<keyword evidence="4" id="KW-0249">Electron transport</keyword>
<evidence type="ECO:0000256" key="1">
    <source>
        <dbReference type="ARBA" id="ARBA00022448"/>
    </source>
</evidence>
<organism evidence="9 10">
    <name type="scientific">Neolewinella lacunae</name>
    <dbReference type="NCBI Taxonomy" id="1517758"/>
    <lineage>
        <taxon>Bacteria</taxon>
        <taxon>Pseudomonadati</taxon>
        <taxon>Bacteroidota</taxon>
        <taxon>Saprospiria</taxon>
        <taxon>Saprospirales</taxon>
        <taxon>Lewinellaceae</taxon>
        <taxon>Neolewinella</taxon>
    </lineage>
</organism>
<dbReference type="Pfam" id="PF13746">
    <property type="entry name" value="Fer4_18"/>
    <property type="match status" value="2"/>
</dbReference>
<comment type="caution">
    <text evidence="9">The sequence shown here is derived from an EMBL/GenBank/DDBJ whole genome shotgun (WGS) entry which is preliminary data.</text>
</comment>
<feature type="transmembrane region" description="Helical" evidence="7">
    <location>
        <begin position="194"/>
        <end position="212"/>
    </location>
</feature>
<dbReference type="AlphaFoldDB" id="A0A923PLR1"/>
<sequence length="531" mass="59059">MGTGGQKESFRDSIGTVDAEGKRRWVFPKQPRGRYYRWRTYLSFVLLAILFGLPWLRVGGAPLVLLNVLERRFILFGLSFSPQDFHLFAILMITGVVFIALFTVVFGRIFCGWVCPQTIFMEMVFRKIEYWVEGDANAQRRLAQAPWSAEKIRKRVLKQGLFLLISAVIAHTFLAYIIGTDAVLATVRQSPLDAPLGFLAIVVFIGVFYFVFANMREQVCIAICPYGRLQGVLLDDDSINVIYDYERGEPRGKIRKGQPKKSSCTDCADCREGRESCSDQILHRMEAALERDGHRSASTTPAPAAAPTQNYTAADVLQLDTEPVRKGDCIDCGLCVQVCPTGIDIRNGIQLECINCTACIDACDEVMDKIERPRGLIRYDSESGVARQQRRIWTPRVMAYSGVLLALIALNIVLLGGRDGLDVLLLRTPGLLYQENADGSYNNLYSYQIVNKTGDELPLDFSVVKMPGAKVRFVGTAPAAQPGKITEGALFVDLPADPGPAFNGQVEISVTVEGKEVEHLYTTFVHPHKNK</sequence>